<comment type="caution">
    <text evidence="2">The sequence shown here is derived from an EMBL/GenBank/DDBJ whole genome shotgun (WGS) entry which is preliminary data.</text>
</comment>
<feature type="region of interest" description="Disordered" evidence="1">
    <location>
        <begin position="105"/>
        <end position="154"/>
    </location>
</feature>
<accession>A0A0H1BNU9</accession>
<dbReference type="AlphaFoldDB" id="A0A0H1BNU9"/>
<proteinExistence type="predicted"/>
<dbReference type="OrthoDB" id="4183749at2759"/>
<gene>
    <name evidence="2" type="ORF">EMPG_13824</name>
</gene>
<protein>
    <submittedName>
        <fullName evidence="2">Uncharacterized protein</fullName>
    </submittedName>
</protein>
<evidence type="ECO:0000256" key="1">
    <source>
        <dbReference type="SAM" id="MobiDB-lite"/>
    </source>
</evidence>
<dbReference type="EMBL" id="LDEV01001888">
    <property type="protein sequence ID" value="KLJ10806.1"/>
    <property type="molecule type" value="Genomic_DNA"/>
</dbReference>
<feature type="compositionally biased region" description="Polar residues" evidence="1">
    <location>
        <begin position="74"/>
        <end position="88"/>
    </location>
</feature>
<dbReference type="Proteomes" id="UP000053573">
    <property type="component" value="Unassembled WGS sequence"/>
</dbReference>
<name>A0A0H1BNU9_9EURO</name>
<evidence type="ECO:0000313" key="3">
    <source>
        <dbReference type="Proteomes" id="UP000053573"/>
    </source>
</evidence>
<organism evidence="2 3">
    <name type="scientific">Blastomyces silverae</name>
    <dbReference type="NCBI Taxonomy" id="2060906"/>
    <lineage>
        <taxon>Eukaryota</taxon>
        <taxon>Fungi</taxon>
        <taxon>Dikarya</taxon>
        <taxon>Ascomycota</taxon>
        <taxon>Pezizomycotina</taxon>
        <taxon>Eurotiomycetes</taxon>
        <taxon>Eurotiomycetidae</taxon>
        <taxon>Onygenales</taxon>
        <taxon>Ajellomycetaceae</taxon>
        <taxon>Blastomyces</taxon>
    </lineage>
</organism>
<keyword evidence="3" id="KW-1185">Reference proteome</keyword>
<feature type="region of interest" description="Disordered" evidence="1">
    <location>
        <begin position="61"/>
        <end position="88"/>
    </location>
</feature>
<evidence type="ECO:0000313" key="2">
    <source>
        <dbReference type="EMBL" id="KLJ10806.1"/>
    </source>
</evidence>
<sequence>MSSLTLEGAFERYTSVVRSSVWDKLLDKCVGRGLADRLHMSRLEKAQALSARAWEEAMAEIGSSPTPSIDDDMQSSNVPTRRSNSTVCTSVEEEWDMFFRELEENGSLNDRPSDDEEEEGAGNGAGKLRDGDGDGDGNARRSRQKSRSSQSYAMAGIGRYHHAKDAPKEWTEELILQSLSFIAPFAKSNVDKLAGYPGWHSLYSRPGNDRLLDKEPERCRGFIVGKAEGIPARGFSNSGTVKSSLSFAVDMYRATGVVARLSPAFIFNEEPCVPGPVGSPIRKLPVIFVDDGDECALESCDPSSLVQRTNCQDMVCDNDLEQSTEVVTKGKEKQAGISHHSDDVPSSLLLTHEADGGEPIPTGHGSVCALNKQRKPIKFDGDRAIRLRPWKIHWKIRRYFEEKEEKRKDTPGDQIVAAKYAAVRRREQYEAWMRRVDCRSRPRLGCRAEHEFPKQSTTTDQPEFGGAHDTSIEAEPLLLPCSQANPFDQLTRRAGMRPLSKAFFPIFKPLLPHTTLPETMKETREKIARGLTTLRSFLDGKSSTPPISTMRVHAQKLEIKHIKMYRREVLGLSALTGCCPLLTSGDWAGYYKKRDEEYMLRSQGRLTEEEEEKATEVIIEDSDDEDDKNHDFQHLLQKKLDRQRKNTWPQPPLYAGYMGPTKMDQSLDPFIPEPMELLDDIDPVILTNMDAERGRTMHPIRMKDGEEVLDMEHYAAVAAGVLLAEMHKQPVEGLKYWALREVFTFAGEN</sequence>
<reference evidence="3" key="1">
    <citation type="journal article" date="2015" name="PLoS Genet.">
        <title>The dynamic genome and transcriptome of the human fungal pathogen Blastomyces and close relative Emmonsia.</title>
        <authorList>
            <person name="Munoz J.F."/>
            <person name="Gauthier G.M."/>
            <person name="Desjardins C.A."/>
            <person name="Gallo J.E."/>
            <person name="Holder J."/>
            <person name="Sullivan T.D."/>
            <person name="Marty A.J."/>
            <person name="Carmen J.C."/>
            <person name="Chen Z."/>
            <person name="Ding L."/>
            <person name="Gujja S."/>
            <person name="Magrini V."/>
            <person name="Misas E."/>
            <person name="Mitreva M."/>
            <person name="Priest M."/>
            <person name="Saif S."/>
            <person name="Whiston E.A."/>
            <person name="Young S."/>
            <person name="Zeng Q."/>
            <person name="Goldman W.E."/>
            <person name="Mardis E.R."/>
            <person name="Taylor J.W."/>
            <person name="McEwen J.G."/>
            <person name="Clay O.K."/>
            <person name="Klein B.S."/>
            <person name="Cuomo C.A."/>
        </authorList>
    </citation>
    <scope>NUCLEOTIDE SEQUENCE [LARGE SCALE GENOMIC DNA]</scope>
    <source>
        <strain evidence="3">UAMH 139</strain>
    </source>
</reference>